<dbReference type="Pfam" id="PF13460">
    <property type="entry name" value="NAD_binding_10"/>
    <property type="match status" value="1"/>
</dbReference>
<evidence type="ECO:0000259" key="1">
    <source>
        <dbReference type="Pfam" id="PF13460"/>
    </source>
</evidence>
<dbReference type="SUPFAM" id="SSF51735">
    <property type="entry name" value="NAD(P)-binding Rossmann-fold domains"/>
    <property type="match status" value="1"/>
</dbReference>
<gene>
    <name evidence="2" type="ORF">OSIN01602_LOCUS19874</name>
</gene>
<sequence length="228" mass="24573">MTSGKTPRSVLVLGATGRTGLEIVRQLAHHKNKPAVHAFCRNPKKLSSHDTTLCASVLSGDARSSEDLHRAVEETNADVVVVCVGNGDGTKKTDIRTASAQALVDVLKKSPYHHVRVVVVSSNGARKSRIIVGMGIGKLISYHLRYVLADHTGQEAAFETMNERTVVIRPTSLTDGKAKGKFVEFGDKEKPRTIKIDRSDVAAYAVEEICGKTTSPAGKVVNITGYVR</sequence>
<dbReference type="PANTHER" id="PTHR15020:SF50">
    <property type="entry name" value="UPF0659 PROTEIN YMR090W"/>
    <property type="match status" value="1"/>
</dbReference>
<dbReference type="EMBL" id="HBGO01034379">
    <property type="protein sequence ID" value="CAD9359363.1"/>
    <property type="molecule type" value="Transcribed_RNA"/>
</dbReference>
<proteinExistence type="predicted"/>
<dbReference type="PANTHER" id="PTHR15020">
    <property type="entry name" value="FLAVIN REDUCTASE-RELATED"/>
    <property type="match status" value="1"/>
</dbReference>
<dbReference type="InterPro" id="IPR016040">
    <property type="entry name" value="NAD(P)-bd_dom"/>
</dbReference>
<dbReference type="InterPro" id="IPR036291">
    <property type="entry name" value="NAD(P)-bd_dom_sf"/>
</dbReference>
<dbReference type="Gene3D" id="3.40.50.720">
    <property type="entry name" value="NAD(P)-binding Rossmann-like Domain"/>
    <property type="match status" value="1"/>
</dbReference>
<dbReference type="AlphaFoldDB" id="A0A7S2EVM8"/>
<evidence type="ECO:0000313" key="2">
    <source>
        <dbReference type="EMBL" id="CAD9359363.1"/>
    </source>
</evidence>
<accession>A0A7S2EVM8</accession>
<reference evidence="2" key="1">
    <citation type="submission" date="2021-01" db="EMBL/GenBank/DDBJ databases">
        <authorList>
            <person name="Corre E."/>
            <person name="Pelletier E."/>
            <person name="Niang G."/>
            <person name="Scheremetjew M."/>
            <person name="Finn R."/>
            <person name="Kale V."/>
            <person name="Holt S."/>
            <person name="Cochrane G."/>
            <person name="Meng A."/>
            <person name="Brown T."/>
            <person name="Cohen L."/>
        </authorList>
    </citation>
    <scope>NUCLEOTIDE SEQUENCE</scope>
    <source>
        <strain evidence="2">Grunow 1884</strain>
    </source>
</reference>
<organism evidence="2">
    <name type="scientific">Trieres chinensis</name>
    <name type="common">Marine centric diatom</name>
    <name type="synonym">Odontella sinensis</name>
    <dbReference type="NCBI Taxonomy" id="1514140"/>
    <lineage>
        <taxon>Eukaryota</taxon>
        <taxon>Sar</taxon>
        <taxon>Stramenopiles</taxon>
        <taxon>Ochrophyta</taxon>
        <taxon>Bacillariophyta</taxon>
        <taxon>Mediophyceae</taxon>
        <taxon>Biddulphiophycidae</taxon>
        <taxon>Eupodiscales</taxon>
        <taxon>Parodontellaceae</taxon>
        <taxon>Trieres</taxon>
    </lineage>
</organism>
<feature type="domain" description="NAD(P)-binding" evidence="1">
    <location>
        <begin position="14"/>
        <end position="207"/>
    </location>
</feature>
<name>A0A7S2EVM8_TRICV</name>
<protein>
    <recommendedName>
        <fullName evidence="1">NAD(P)-binding domain-containing protein</fullName>
    </recommendedName>
</protein>